<dbReference type="SUPFAM" id="SSF88946">
    <property type="entry name" value="Sigma2 domain of RNA polymerase sigma factors"/>
    <property type="match status" value="1"/>
</dbReference>
<dbReference type="InterPro" id="IPR014284">
    <property type="entry name" value="RNA_pol_sigma-70_dom"/>
</dbReference>
<dbReference type="NCBIfam" id="TIGR02937">
    <property type="entry name" value="sigma70-ECF"/>
    <property type="match status" value="1"/>
</dbReference>
<dbReference type="InterPro" id="IPR036388">
    <property type="entry name" value="WH-like_DNA-bd_sf"/>
</dbReference>
<keyword evidence="3" id="KW-0731">Sigma factor</keyword>
<gene>
    <name evidence="6" type="ORF">Pan189_20840</name>
</gene>
<reference evidence="6 7" key="1">
    <citation type="submission" date="2019-02" db="EMBL/GenBank/DDBJ databases">
        <title>Deep-cultivation of Planctomycetes and their phenomic and genomic characterization uncovers novel biology.</title>
        <authorList>
            <person name="Wiegand S."/>
            <person name="Jogler M."/>
            <person name="Boedeker C."/>
            <person name="Pinto D."/>
            <person name="Vollmers J."/>
            <person name="Rivas-Marin E."/>
            <person name="Kohn T."/>
            <person name="Peeters S.H."/>
            <person name="Heuer A."/>
            <person name="Rast P."/>
            <person name="Oberbeckmann S."/>
            <person name="Bunk B."/>
            <person name="Jeske O."/>
            <person name="Meyerdierks A."/>
            <person name="Storesund J.E."/>
            <person name="Kallscheuer N."/>
            <person name="Luecker S."/>
            <person name="Lage O.M."/>
            <person name="Pohl T."/>
            <person name="Merkel B.J."/>
            <person name="Hornburger P."/>
            <person name="Mueller R.-W."/>
            <person name="Bruemmer F."/>
            <person name="Labrenz M."/>
            <person name="Spormann A.M."/>
            <person name="Op den Camp H."/>
            <person name="Overmann J."/>
            <person name="Amann R."/>
            <person name="Jetten M.S.M."/>
            <person name="Mascher T."/>
            <person name="Medema M.H."/>
            <person name="Devos D.P."/>
            <person name="Kaster A.-K."/>
            <person name="Ovreas L."/>
            <person name="Rohde M."/>
            <person name="Galperin M.Y."/>
            <person name="Jogler C."/>
        </authorList>
    </citation>
    <scope>NUCLEOTIDE SEQUENCE [LARGE SCALE GENOMIC DNA]</scope>
    <source>
        <strain evidence="6 7">Pan189</strain>
    </source>
</reference>
<dbReference type="InterPro" id="IPR039425">
    <property type="entry name" value="RNA_pol_sigma-70-like"/>
</dbReference>
<dbReference type="KEGG" id="svp:Pan189_20840"/>
<evidence type="ECO:0000313" key="6">
    <source>
        <dbReference type="EMBL" id="QDT37702.1"/>
    </source>
</evidence>
<dbReference type="InterPro" id="IPR007627">
    <property type="entry name" value="RNA_pol_sigma70_r2"/>
</dbReference>
<evidence type="ECO:0000259" key="5">
    <source>
        <dbReference type="Pfam" id="PF04542"/>
    </source>
</evidence>
<keyword evidence="7" id="KW-1185">Reference proteome</keyword>
<dbReference type="Pfam" id="PF04542">
    <property type="entry name" value="Sigma70_r2"/>
    <property type="match status" value="1"/>
</dbReference>
<feature type="domain" description="RNA polymerase sigma-70 region 2" evidence="5">
    <location>
        <begin position="13"/>
        <end position="78"/>
    </location>
</feature>
<dbReference type="Gene3D" id="1.10.1740.10">
    <property type="match status" value="1"/>
</dbReference>
<evidence type="ECO:0000256" key="2">
    <source>
        <dbReference type="ARBA" id="ARBA00023015"/>
    </source>
</evidence>
<sequence>MDRDPSDFVGLLVRHQNDLLRYILPLVGSMDDAQDVLQETATALWKKFGDFDSDRPFLPWAKRFAQYEVLMHHRSKRRFTFLSDELVAELSAAADADANVLADHHAALQVCLDSLSEEERQIVRTRYADSDTTIQQLAEQTGKSVNVLYKSLSKIRKQLLDCVERRLAPQSLSAES</sequence>
<evidence type="ECO:0000256" key="3">
    <source>
        <dbReference type="ARBA" id="ARBA00023082"/>
    </source>
</evidence>
<evidence type="ECO:0000256" key="1">
    <source>
        <dbReference type="ARBA" id="ARBA00010641"/>
    </source>
</evidence>
<protein>
    <submittedName>
        <fullName evidence="6">RNA polymerase sigma factor</fullName>
    </submittedName>
</protein>
<proteinExistence type="inferred from homology"/>
<evidence type="ECO:0000313" key="7">
    <source>
        <dbReference type="Proteomes" id="UP000317318"/>
    </source>
</evidence>
<dbReference type="InterPro" id="IPR013324">
    <property type="entry name" value="RNA_pol_sigma_r3/r4-like"/>
</dbReference>
<dbReference type="NCBIfam" id="TIGR02989">
    <property type="entry name" value="Sig-70_gvs1"/>
    <property type="match status" value="1"/>
</dbReference>
<dbReference type="InterPro" id="IPR013325">
    <property type="entry name" value="RNA_pol_sigma_r2"/>
</dbReference>
<dbReference type="GO" id="GO:0016987">
    <property type="term" value="F:sigma factor activity"/>
    <property type="evidence" value="ECO:0007669"/>
    <property type="project" value="UniProtKB-KW"/>
</dbReference>
<dbReference type="EMBL" id="CP036268">
    <property type="protein sequence ID" value="QDT37702.1"/>
    <property type="molecule type" value="Genomic_DNA"/>
</dbReference>
<dbReference type="PANTHER" id="PTHR43133:SF51">
    <property type="entry name" value="RNA POLYMERASE SIGMA FACTOR"/>
    <property type="match status" value="1"/>
</dbReference>
<organism evidence="6 7">
    <name type="scientific">Stratiformator vulcanicus</name>
    <dbReference type="NCBI Taxonomy" id="2527980"/>
    <lineage>
        <taxon>Bacteria</taxon>
        <taxon>Pseudomonadati</taxon>
        <taxon>Planctomycetota</taxon>
        <taxon>Planctomycetia</taxon>
        <taxon>Planctomycetales</taxon>
        <taxon>Planctomycetaceae</taxon>
        <taxon>Stratiformator</taxon>
    </lineage>
</organism>
<dbReference type="GO" id="GO:0006352">
    <property type="term" value="P:DNA-templated transcription initiation"/>
    <property type="evidence" value="ECO:0007669"/>
    <property type="project" value="InterPro"/>
</dbReference>
<dbReference type="AlphaFoldDB" id="A0A517R1G6"/>
<dbReference type="InterPro" id="IPR014331">
    <property type="entry name" value="RNA_pol_sigma70_ECF_RHOBA"/>
</dbReference>
<evidence type="ECO:0000256" key="4">
    <source>
        <dbReference type="ARBA" id="ARBA00023163"/>
    </source>
</evidence>
<dbReference type="Proteomes" id="UP000317318">
    <property type="component" value="Chromosome"/>
</dbReference>
<keyword evidence="2" id="KW-0805">Transcription regulation</keyword>
<dbReference type="PANTHER" id="PTHR43133">
    <property type="entry name" value="RNA POLYMERASE ECF-TYPE SIGMA FACTO"/>
    <property type="match status" value="1"/>
</dbReference>
<dbReference type="Gene3D" id="1.10.10.10">
    <property type="entry name" value="Winged helix-like DNA-binding domain superfamily/Winged helix DNA-binding domain"/>
    <property type="match status" value="1"/>
</dbReference>
<accession>A0A517R1G6</accession>
<keyword evidence="4" id="KW-0804">Transcription</keyword>
<dbReference type="OrthoDB" id="6383365at2"/>
<dbReference type="SUPFAM" id="SSF88659">
    <property type="entry name" value="Sigma3 and sigma4 domains of RNA polymerase sigma factors"/>
    <property type="match status" value="1"/>
</dbReference>
<dbReference type="RefSeq" id="WP_145363794.1">
    <property type="nucleotide sequence ID" value="NZ_CP036268.1"/>
</dbReference>
<comment type="similarity">
    <text evidence="1">Belongs to the sigma-70 factor family. ECF subfamily.</text>
</comment>
<name>A0A517R1G6_9PLAN</name>